<dbReference type="EMBL" id="JACIEG010000008">
    <property type="protein sequence ID" value="MBB3971093.1"/>
    <property type="molecule type" value="Genomic_DNA"/>
</dbReference>
<proteinExistence type="predicted"/>
<dbReference type="AlphaFoldDB" id="A0A4Y8A7Q4"/>
<feature type="signal peptide" evidence="1">
    <location>
        <begin position="1"/>
        <end position="20"/>
    </location>
</feature>
<evidence type="ECO:0000313" key="3">
    <source>
        <dbReference type="EMBL" id="MBB3971093.1"/>
    </source>
</evidence>
<dbReference type="Proteomes" id="UP000297248">
    <property type="component" value="Unassembled WGS sequence"/>
</dbReference>
<organism evidence="4 5">
    <name type="scientific">Mucilaginibacter phyllosphaerae</name>
    <dbReference type="NCBI Taxonomy" id="1812349"/>
    <lineage>
        <taxon>Bacteria</taxon>
        <taxon>Pseudomonadati</taxon>
        <taxon>Bacteroidota</taxon>
        <taxon>Sphingobacteriia</taxon>
        <taxon>Sphingobacteriales</taxon>
        <taxon>Sphingobacteriaceae</taxon>
        <taxon>Mucilaginibacter</taxon>
    </lineage>
</organism>
<evidence type="ECO:0000313" key="4">
    <source>
        <dbReference type="EMBL" id="TEW63828.1"/>
    </source>
</evidence>
<evidence type="ECO:0000256" key="1">
    <source>
        <dbReference type="SAM" id="SignalP"/>
    </source>
</evidence>
<accession>A0A4Y8A7Q4</accession>
<evidence type="ECO:0000313" key="6">
    <source>
        <dbReference type="Proteomes" id="UP000583101"/>
    </source>
</evidence>
<reference evidence="4" key="2">
    <citation type="submission" date="2019-03" db="EMBL/GenBank/DDBJ databases">
        <authorList>
            <person name="Yan Y.-Q."/>
            <person name="Du Z.-J."/>
        </authorList>
    </citation>
    <scope>NUCLEOTIDE SEQUENCE</scope>
    <source>
        <strain evidence="4">PP-F2FG21</strain>
    </source>
</reference>
<comment type="caution">
    <text evidence="4">The sequence shown here is derived from an EMBL/GenBank/DDBJ whole genome shotgun (WGS) entry which is preliminary data.</text>
</comment>
<reference evidence="3 6" key="3">
    <citation type="submission" date="2020-08" db="EMBL/GenBank/DDBJ databases">
        <title>Genomic Encyclopedia of Type Strains, Phase IV (KMG-IV): sequencing the most valuable type-strain genomes for metagenomic binning, comparative biology and taxonomic classification.</title>
        <authorList>
            <person name="Goeker M."/>
        </authorList>
    </citation>
    <scope>NUCLEOTIDE SEQUENCE [LARGE SCALE GENOMIC DNA]</scope>
    <source>
        <strain evidence="3 6">DSM 100995</strain>
    </source>
</reference>
<dbReference type="RefSeq" id="WP_134338052.1">
    <property type="nucleotide sequence ID" value="NZ_BMCZ01000008.1"/>
</dbReference>
<protein>
    <submittedName>
        <fullName evidence="4">PorT family protein</fullName>
    </submittedName>
</protein>
<gene>
    <name evidence="4" type="ORF">E2R65_18865</name>
    <name evidence="3" type="ORF">GGR35_003720</name>
</gene>
<feature type="domain" description="Outer membrane protein beta-barrel" evidence="2">
    <location>
        <begin position="234"/>
        <end position="396"/>
    </location>
</feature>
<dbReference type="EMBL" id="SNQG01000008">
    <property type="protein sequence ID" value="TEW63828.1"/>
    <property type="molecule type" value="Genomic_DNA"/>
</dbReference>
<sequence length="425" mass="48520">MKFFYTICFFLLAYPACILAQANYKPAFIVKNNGDTTRGFIDYKEQEQNPKLIHFKSLANANESKVLSVSDILAFGIFNVEYFERYKLQISQDEINPTNLADKAIDTTFKTDVVFVKVIVKGKYINLYKYTDSLKTRFYMTANSSSIAELAYHLKPNFGQVTQSTSNFNYIVIDKYKQQLMDLVKDANVINKNLIAKIKRTNYNERELKGTAEKINGNYITFSTQSLFGYRFFIEAGANFSKFNLSGEGNFPQNTTVSSSSPSISAGANLFLNKYTQKIFFRTEIGFNAHHYAYKDVLSQFNNNVTSSLDFKQSTLFFKFLPAVNIYNQSGIKAFINAGPAINLSFYNKYQFIENFYNSSQKVSDQYPEFSKIWLNLHVNAGVEIAKKLIISAGYSPNARITQLQFVTANIQSYQLGVTYLFAKM</sequence>
<keyword evidence="6" id="KW-1185">Reference proteome</keyword>
<evidence type="ECO:0000313" key="5">
    <source>
        <dbReference type="Proteomes" id="UP000297248"/>
    </source>
</evidence>
<reference evidence="4 5" key="1">
    <citation type="journal article" date="2016" name="Int. J. Syst. Evol. Microbiol.">
        <title>Proposal of Mucilaginibacter phyllosphaerae sp. nov. isolated from the phyllosphere of Galium album.</title>
        <authorList>
            <person name="Aydogan E.L."/>
            <person name="Busse H.J."/>
            <person name="Moser G."/>
            <person name="Muller C."/>
            <person name="Kampfer P."/>
            <person name="Glaeser S.P."/>
        </authorList>
    </citation>
    <scope>NUCLEOTIDE SEQUENCE [LARGE SCALE GENOMIC DNA]</scope>
    <source>
        <strain evidence="4 5">PP-F2FG21</strain>
    </source>
</reference>
<feature type="chain" id="PRO_5044616304" evidence="1">
    <location>
        <begin position="21"/>
        <end position="425"/>
    </location>
</feature>
<dbReference type="InterPro" id="IPR025665">
    <property type="entry name" value="Beta-barrel_OMP_2"/>
</dbReference>
<dbReference type="Proteomes" id="UP000583101">
    <property type="component" value="Unassembled WGS sequence"/>
</dbReference>
<name>A0A4Y8A7Q4_9SPHI</name>
<dbReference type="OrthoDB" id="677565at2"/>
<dbReference type="Pfam" id="PF13568">
    <property type="entry name" value="OMP_b-brl_2"/>
    <property type="match status" value="1"/>
</dbReference>
<evidence type="ECO:0000259" key="2">
    <source>
        <dbReference type="Pfam" id="PF13568"/>
    </source>
</evidence>
<keyword evidence="1" id="KW-0732">Signal</keyword>